<dbReference type="AlphaFoldDB" id="A0AAP0Q0Q7"/>
<dbReference type="EMBL" id="JBBNAF010000003">
    <property type="protein sequence ID" value="KAK9161604.1"/>
    <property type="molecule type" value="Genomic_DNA"/>
</dbReference>
<proteinExistence type="predicted"/>
<comment type="caution">
    <text evidence="1">The sequence shown here is derived from an EMBL/GenBank/DDBJ whole genome shotgun (WGS) entry which is preliminary data.</text>
</comment>
<keyword evidence="2" id="KW-1185">Reference proteome</keyword>
<name>A0AAP0Q0Q7_9MAGN</name>
<sequence length="76" mass="8608">MERLAMMFRTCKECYEEARYDVQAAADWCERRQRVQRRSGVSGCSSVDSSGEATGVDGLQIRRIELRQGTDSISVD</sequence>
<dbReference type="Proteomes" id="UP001420932">
    <property type="component" value="Unassembled WGS sequence"/>
</dbReference>
<accession>A0AAP0Q0Q7</accession>
<evidence type="ECO:0000313" key="1">
    <source>
        <dbReference type="EMBL" id="KAK9161604.1"/>
    </source>
</evidence>
<protein>
    <submittedName>
        <fullName evidence="1">Uncharacterized protein</fullName>
    </submittedName>
</protein>
<evidence type="ECO:0000313" key="2">
    <source>
        <dbReference type="Proteomes" id="UP001420932"/>
    </source>
</evidence>
<reference evidence="1 2" key="1">
    <citation type="submission" date="2024-01" db="EMBL/GenBank/DDBJ databases">
        <title>Genome assemblies of Stephania.</title>
        <authorList>
            <person name="Yang L."/>
        </authorList>
    </citation>
    <scope>NUCLEOTIDE SEQUENCE [LARGE SCALE GENOMIC DNA]</scope>
    <source>
        <strain evidence="1">YNDBR</strain>
        <tissue evidence="1">Leaf</tissue>
    </source>
</reference>
<gene>
    <name evidence="1" type="ORF">Syun_007945</name>
</gene>
<organism evidence="1 2">
    <name type="scientific">Stephania yunnanensis</name>
    <dbReference type="NCBI Taxonomy" id="152371"/>
    <lineage>
        <taxon>Eukaryota</taxon>
        <taxon>Viridiplantae</taxon>
        <taxon>Streptophyta</taxon>
        <taxon>Embryophyta</taxon>
        <taxon>Tracheophyta</taxon>
        <taxon>Spermatophyta</taxon>
        <taxon>Magnoliopsida</taxon>
        <taxon>Ranunculales</taxon>
        <taxon>Menispermaceae</taxon>
        <taxon>Menispermoideae</taxon>
        <taxon>Cissampelideae</taxon>
        <taxon>Stephania</taxon>
    </lineage>
</organism>